<dbReference type="EMBL" id="BJXB01000005">
    <property type="protein sequence ID" value="GEM45949.1"/>
    <property type="molecule type" value="Genomic_DNA"/>
</dbReference>
<proteinExistence type="predicted"/>
<reference evidence="1 2" key="1">
    <citation type="submission" date="2019-07" db="EMBL/GenBank/DDBJ databases">
        <title>Whole genome shotgun sequence of Deinococcus cellulosilyticus NBRC 106333.</title>
        <authorList>
            <person name="Hosoyama A."/>
            <person name="Uohara A."/>
            <person name="Ohji S."/>
            <person name="Ichikawa N."/>
        </authorList>
    </citation>
    <scope>NUCLEOTIDE SEQUENCE [LARGE SCALE GENOMIC DNA]</scope>
    <source>
        <strain evidence="1 2">NBRC 106333</strain>
    </source>
</reference>
<dbReference type="CDD" id="cd02980">
    <property type="entry name" value="TRX_Fd_family"/>
    <property type="match status" value="1"/>
</dbReference>
<dbReference type="SUPFAM" id="SSF52833">
    <property type="entry name" value="Thioredoxin-like"/>
    <property type="match status" value="1"/>
</dbReference>
<name>A0A511MZG7_DEIC1</name>
<keyword evidence="2" id="KW-1185">Reference proteome</keyword>
<evidence type="ECO:0000313" key="1">
    <source>
        <dbReference type="EMBL" id="GEM45949.1"/>
    </source>
</evidence>
<dbReference type="Proteomes" id="UP000321306">
    <property type="component" value="Unassembled WGS sequence"/>
</dbReference>
<dbReference type="RefSeq" id="WP_146883685.1">
    <property type="nucleotide sequence ID" value="NZ_BJXB01000005.1"/>
</dbReference>
<dbReference type="OrthoDB" id="9761899at2"/>
<protein>
    <submittedName>
        <fullName evidence="1">Ferredoxin</fullName>
    </submittedName>
</protein>
<evidence type="ECO:0000313" key="2">
    <source>
        <dbReference type="Proteomes" id="UP000321306"/>
    </source>
</evidence>
<accession>A0A511MZG7</accession>
<dbReference type="AlphaFoldDB" id="A0A511MZG7"/>
<dbReference type="InterPro" id="IPR036249">
    <property type="entry name" value="Thioredoxin-like_sf"/>
</dbReference>
<sequence>MSKPRFFPTRGHLMLCQNTSCKQRGADLLHLALTRALEQEHLMYYKSGGSIRYTTSGCLGACSYGPVMACYRQTPQGIEEGWYFGVTFPLAMKVARAVQQEDELPVEHRFNQG</sequence>
<comment type="caution">
    <text evidence="1">The sequence shown here is derived from an EMBL/GenBank/DDBJ whole genome shotgun (WGS) entry which is preliminary data.</text>
</comment>
<gene>
    <name evidence="1" type="ORF">DC3_15840</name>
</gene>
<organism evidence="1 2">
    <name type="scientific">Deinococcus cellulosilyticus (strain DSM 18568 / NBRC 106333 / KACC 11606 / 5516J-15)</name>
    <dbReference type="NCBI Taxonomy" id="1223518"/>
    <lineage>
        <taxon>Bacteria</taxon>
        <taxon>Thermotogati</taxon>
        <taxon>Deinococcota</taxon>
        <taxon>Deinococci</taxon>
        <taxon>Deinococcales</taxon>
        <taxon>Deinococcaceae</taxon>
        <taxon>Deinococcus</taxon>
    </lineage>
</organism>
<dbReference type="Gene3D" id="3.40.30.10">
    <property type="entry name" value="Glutaredoxin"/>
    <property type="match status" value="1"/>
</dbReference>
<dbReference type="Pfam" id="PF01257">
    <property type="entry name" value="2Fe-2S_thioredx"/>
    <property type="match status" value="1"/>
</dbReference>